<dbReference type="Gene3D" id="3.30.70.100">
    <property type="match status" value="1"/>
</dbReference>
<keyword evidence="11" id="KW-1278">Translocase</keyword>
<dbReference type="Proteomes" id="UP000231516">
    <property type="component" value="Unassembled WGS sequence"/>
</dbReference>
<dbReference type="NCBIfam" id="TIGR01511">
    <property type="entry name" value="ATPase-IB1_Cu"/>
    <property type="match status" value="1"/>
</dbReference>
<proteinExistence type="inferred from homology"/>
<feature type="transmembrane region" description="Helical" evidence="15">
    <location>
        <begin position="109"/>
        <end position="132"/>
    </location>
</feature>
<dbReference type="NCBIfam" id="TIGR01525">
    <property type="entry name" value="ATPase-IB_hvy"/>
    <property type="match status" value="1"/>
</dbReference>
<dbReference type="SUPFAM" id="SSF56784">
    <property type="entry name" value="HAD-like"/>
    <property type="match status" value="1"/>
</dbReference>
<dbReference type="SUPFAM" id="SSF81653">
    <property type="entry name" value="Calcium ATPase, transduction domain A"/>
    <property type="match status" value="1"/>
</dbReference>
<keyword evidence="8 15" id="KW-0547">Nucleotide-binding</keyword>
<dbReference type="GO" id="GO:0055070">
    <property type="term" value="P:copper ion homeostasis"/>
    <property type="evidence" value="ECO:0007669"/>
    <property type="project" value="TreeGrafter"/>
</dbReference>
<evidence type="ECO:0000313" key="17">
    <source>
        <dbReference type="EMBL" id="PIB25005.1"/>
    </source>
</evidence>
<dbReference type="GO" id="GO:0005886">
    <property type="term" value="C:plasma membrane"/>
    <property type="evidence" value="ECO:0007669"/>
    <property type="project" value="UniProtKB-SubCell"/>
</dbReference>
<dbReference type="GO" id="GO:0005507">
    <property type="term" value="F:copper ion binding"/>
    <property type="evidence" value="ECO:0007669"/>
    <property type="project" value="TreeGrafter"/>
</dbReference>
<keyword evidence="18" id="KW-1185">Reference proteome</keyword>
<evidence type="ECO:0000256" key="9">
    <source>
        <dbReference type="ARBA" id="ARBA00022840"/>
    </source>
</evidence>
<dbReference type="PRINTS" id="PR00119">
    <property type="entry name" value="CATATPASE"/>
</dbReference>
<feature type="transmembrane region" description="Helical" evidence="15">
    <location>
        <begin position="382"/>
        <end position="407"/>
    </location>
</feature>
<keyword evidence="3" id="KW-0813">Transport</keyword>
<sequence length="716" mass="75978">MNTAVCPACVAIPNEKIEQIRTDIGALEISVPTIHCAACIQKIERGLNALDCVFKARVNLSLKRVSIRHNDNPNCEDIIMDTLANLGFEAHLLDDHKLNQNGDDIGRGLLMRLGIAGFAAMNVMLLSVSVWAGADGLTRDFLHWVSAAIALPTVAYTAQPFFKNAYSALRVKRLNMDVPISLAILMAAGLSIYETFHSGAHAYFDAALSLTFFLLAGRYLDHQTRARAQSAATALSALEVARAQRIKDGQITTVNVSDLAINDRVLVRKGARIPVDAVIVKGQSDLDVSLISGETMLATVGVDDQVYAGTLNVGAPLEILVTQTGSGTKLAEIMDLVQQGENLKTKYTRLADRAAGIYAPLVHLLALAAFVFWQFYSGDTRLAVGIATAVLIITCPCALGLAVPAVMTAASGRLFRSGVLIKDGAALERLAGVDTVVFDKTGTLTTGEFSVISAPKGEDLQIAVSLAAQSDHPIAQAITKYCPNQTMLSLDHIKDIAGKGVSGMYRGQVVKLGHADWVGADTVPDHVQTWLRIGQNPPVPFLFDDMLKDSAKSAVTALQKSGMRVVLLSGDTQSATDRLAQKLGIDDARGGVHPREKLETIQSLGEHVLMVGDGLNDTAALAGAHVSMAPARAIDAARTASDFVLIKDDLTLIPNCIALAQSAKRRMLENFAIAAAYNAVAIPIALIGLATPLLAALAMSASSICVSLNALRLTKG</sequence>
<feature type="domain" description="HMA" evidence="16">
    <location>
        <begin position="25"/>
        <end position="91"/>
    </location>
</feature>
<evidence type="ECO:0000256" key="14">
    <source>
        <dbReference type="ARBA" id="ARBA00023136"/>
    </source>
</evidence>
<evidence type="ECO:0000256" key="12">
    <source>
        <dbReference type="ARBA" id="ARBA00022989"/>
    </source>
</evidence>
<evidence type="ECO:0000256" key="3">
    <source>
        <dbReference type="ARBA" id="ARBA00022448"/>
    </source>
</evidence>
<gene>
    <name evidence="17" type="ORF">BFP76_07600</name>
</gene>
<dbReference type="GO" id="GO:0016887">
    <property type="term" value="F:ATP hydrolysis activity"/>
    <property type="evidence" value="ECO:0007669"/>
    <property type="project" value="InterPro"/>
</dbReference>
<feature type="transmembrane region" description="Helical" evidence="15">
    <location>
        <begin position="355"/>
        <end position="376"/>
    </location>
</feature>
<dbReference type="AlphaFoldDB" id="A0A2G5K6E5"/>
<dbReference type="InterPro" id="IPR036163">
    <property type="entry name" value="HMA_dom_sf"/>
</dbReference>
<keyword evidence="14 15" id="KW-0472">Membrane</keyword>
<keyword evidence="6 15" id="KW-0812">Transmembrane</keyword>
<dbReference type="InterPro" id="IPR027256">
    <property type="entry name" value="P-typ_ATPase_IB"/>
</dbReference>
<organism evidence="17 18">
    <name type="scientific">Paramylibacter kogurei</name>
    <dbReference type="NCBI Taxonomy" id="1889778"/>
    <lineage>
        <taxon>Bacteria</taxon>
        <taxon>Pseudomonadati</taxon>
        <taxon>Pseudomonadota</taxon>
        <taxon>Alphaproteobacteria</taxon>
        <taxon>Rhodobacterales</taxon>
        <taxon>Paracoccaceae</taxon>
        <taxon>Paramylibacter</taxon>
    </lineage>
</organism>
<dbReference type="OrthoDB" id="9807843at2"/>
<keyword evidence="9 15" id="KW-0067">ATP-binding</keyword>
<keyword evidence="13" id="KW-0406">Ion transport</keyword>
<feature type="transmembrane region" description="Helical" evidence="15">
    <location>
        <begin position="174"/>
        <end position="193"/>
    </location>
</feature>
<comment type="subcellular location">
    <subcellularLocation>
        <location evidence="1">Cell membrane</location>
        <topology evidence="1">Multi-pass membrane protein</topology>
    </subcellularLocation>
</comment>
<keyword evidence="4 15" id="KW-1003">Cell membrane</keyword>
<dbReference type="InterPro" id="IPR059000">
    <property type="entry name" value="ATPase_P-type_domA"/>
</dbReference>
<evidence type="ECO:0000256" key="10">
    <source>
        <dbReference type="ARBA" id="ARBA00022842"/>
    </source>
</evidence>
<evidence type="ECO:0000256" key="11">
    <source>
        <dbReference type="ARBA" id="ARBA00022967"/>
    </source>
</evidence>
<dbReference type="NCBIfam" id="TIGR01512">
    <property type="entry name" value="ATPase-IB2_Cd"/>
    <property type="match status" value="1"/>
</dbReference>
<evidence type="ECO:0000256" key="2">
    <source>
        <dbReference type="ARBA" id="ARBA00006024"/>
    </source>
</evidence>
<dbReference type="PROSITE" id="PS50846">
    <property type="entry name" value="HMA_2"/>
    <property type="match status" value="1"/>
</dbReference>
<dbReference type="Gene3D" id="3.40.50.1000">
    <property type="entry name" value="HAD superfamily/HAD-like"/>
    <property type="match status" value="1"/>
</dbReference>
<keyword evidence="7 15" id="KW-0479">Metal-binding</keyword>
<reference evidence="17 18" key="1">
    <citation type="submission" date="2016-08" db="EMBL/GenBank/DDBJ databases">
        <title>Draft genome of Amylibacter sp. strain 4G11.</title>
        <authorList>
            <person name="Wong S.-K."/>
            <person name="Hamasaki K."/>
            <person name="Yoshizawa S."/>
        </authorList>
    </citation>
    <scope>NUCLEOTIDE SEQUENCE [LARGE SCALE GENOMIC DNA]</scope>
    <source>
        <strain evidence="17 18">4G11</strain>
    </source>
</reference>
<protein>
    <recommendedName>
        <fullName evidence="16">HMA domain-containing protein</fullName>
    </recommendedName>
</protein>
<evidence type="ECO:0000256" key="8">
    <source>
        <dbReference type="ARBA" id="ARBA00022741"/>
    </source>
</evidence>
<dbReference type="GO" id="GO:0005524">
    <property type="term" value="F:ATP binding"/>
    <property type="evidence" value="ECO:0007669"/>
    <property type="project" value="UniProtKB-UniRule"/>
</dbReference>
<dbReference type="InterPro" id="IPR006121">
    <property type="entry name" value="HMA_dom"/>
</dbReference>
<comment type="caution">
    <text evidence="17">The sequence shown here is derived from an EMBL/GenBank/DDBJ whole genome shotgun (WGS) entry which is preliminary data.</text>
</comment>
<keyword evidence="12 15" id="KW-1133">Transmembrane helix</keyword>
<dbReference type="PANTHER" id="PTHR43520:SF5">
    <property type="entry name" value="CATION-TRANSPORTING P-TYPE ATPASE-RELATED"/>
    <property type="match status" value="1"/>
</dbReference>
<dbReference type="RefSeq" id="WP_099593864.1">
    <property type="nucleotide sequence ID" value="NZ_MDGM01000012.1"/>
</dbReference>
<evidence type="ECO:0000256" key="5">
    <source>
        <dbReference type="ARBA" id="ARBA00022553"/>
    </source>
</evidence>
<dbReference type="Gene3D" id="2.70.150.10">
    <property type="entry name" value="Calcium-transporting ATPase, cytoplasmic transduction domain A"/>
    <property type="match status" value="1"/>
</dbReference>
<dbReference type="PROSITE" id="PS00154">
    <property type="entry name" value="ATPASE_E1_E2"/>
    <property type="match status" value="1"/>
</dbReference>
<comment type="similarity">
    <text evidence="2 15">Belongs to the cation transport ATPase (P-type) (TC 3.A.3) family. Type IB subfamily.</text>
</comment>
<dbReference type="Pfam" id="PF00122">
    <property type="entry name" value="E1-E2_ATPase"/>
    <property type="match status" value="1"/>
</dbReference>
<evidence type="ECO:0000313" key="18">
    <source>
        <dbReference type="Proteomes" id="UP000231516"/>
    </source>
</evidence>
<dbReference type="InterPro" id="IPR001757">
    <property type="entry name" value="P_typ_ATPase"/>
</dbReference>
<evidence type="ECO:0000256" key="6">
    <source>
        <dbReference type="ARBA" id="ARBA00022692"/>
    </source>
</evidence>
<evidence type="ECO:0000256" key="1">
    <source>
        <dbReference type="ARBA" id="ARBA00004651"/>
    </source>
</evidence>
<dbReference type="SUPFAM" id="SSF55008">
    <property type="entry name" value="HMA, heavy metal-associated domain"/>
    <property type="match status" value="1"/>
</dbReference>
<dbReference type="Pfam" id="PF00403">
    <property type="entry name" value="HMA"/>
    <property type="match status" value="1"/>
</dbReference>
<evidence type="ECO:0000256" key="15">
    <source>
        <dbReference type="RuleBase" id="RU362081"/>
    </source>
</evidence>
<dbReference type="InterPro" id="IPR018303">
    <property type="entry name" value="ATPase_P-typ_P_site"/>
</dbReference>
<dbReference type="PRINTS" id="PR00943">
    <property type="entry name" value="CUATPASE"/>
</dbReference>
<dbReference type="PROSITE" id="PS01047">
    <property type="entry name" value="HMA_1"/>
    <property type="match status" value="1"/>
</dbReference>
<dbReference type="Gene3D" id="3.40.1110.10">
    <property type="entry name" value="Calcium-transporting ATPase, cytoplasmic domain N"/>
    <property type="match status" value="1"/>
</dbReference>
<keyword evidence="10" id="KW-0460">Magnesium</keyword>
<dbReference type="InterPro" id="IPR023214">
    <property type="entry name" value="HAD_sf"/>
</dbReference>
<dbReference type="GO" id="GO:0043682">
    <property type="term" value="F:P-type divalent copper transporter activity"/>
    <property type="evidence" value="ECO:0007669"/>
    <property type="project" value="TreeGrafter"/>
</dbReference>
<feature type="transmembrane region" description="Helical" evidence="15">
    <location>
        <begin position="667"/>
        <end position="687"/>
    </location>
</feature>
<evidence type="ECO:0000259" key="16">
    <source>
        <dbReference type="PROSITE" id="PS50846"/>
    </source>
</evidence>
<keyword evidence="5" id="KW-0597">Phosphoprotein</keyword>
<dbReference type="InterPro" id="IPR008250">
    <property type="entry name" value="ATPase_P-typ_transduc_dom_A_sf"/>
</dbReference>
<evidence type="ECO:0000256" key="13">
    <source>
        <dbReference type="ARBA" id="ARBA00023065"/>
    </source>
</evidence>
<dbReference type="CDD" id="cd00371">
    <property type="entry name" value="HMA"/>
    <property type="match status" value="1"/>
</dbReference>
<dbReference type="InterPro" id="IPR023298">
    <property type="entry name" value="ATPase_P-typ_TM_dom_sf"/>
</dbReference>
<dbReference type="InterPro" id="IPR023299">
    <property type="entry name" value="ATPase_P-typ_cyto_dom_N"/>
</dbReference>
<dbReference type="InterPro" id="IPR017969">
    <property type="entry name" value="Heavy-metal-associated_CS"/>
</dbReference>
<accession>A0A2G5K6E5</accession>
<dbReference type="NCBIfam" id="TIGR01494">
    <property type="entry name" value="ATPase_P-type"/>
    <property type="match status" value="2"/>
</dbReference>
<dbReference type="SUPFAM" id="SSF81665">
    <property type="entry name" value="Calcium ATPase, transmembrane domain M"/>
    <property type="match status" value="1"/>
</dbReference>
<name>A0A2G5K6E5_9RHOB</name>
<dbReference type="EMBL" id="MDGM01000012">
    <property type="protein sequence ID" value="PIB25005.1"/>
    <property type="molecule type" value="Genomic_DNA"/>
</dbReference>
<feature type="transmembrane region" description="Helical" evidence="15">
    <location>
        <begin position="144"/>
        <end position="162"/>
    </location>
</feature>
<evidence type="ECO:0000256" key="4">
    <source>
        <dbReference type="ARBA" id="ARBA00022475"/>
    </source>
</evidence>
<feature type="transmembrane region" description="Helical" evidence="15">
    <location>
        <begin position="199"/>
        <end position="220"/>
    </location>
</feature>
<dbReference type="InterPro" id="IPR036412">
    <property type="entry name" value="HAD-like_sf"/>
</dbReference>
<dbReference type="PANTHER" id="PTHR43520">
    <property type="entry name" value="ATP7, ISOFORM B"/>
    <property type="match status" value="1"/>
</dbReference>
<evidence type="ECO:0000256" key="7">
    <source>
        <dbReference type="ARBA" id="ARBA00022723"/>
    </source>
</evidence>
<dbReference type="Pfam" id="PF00702">
    <property type="entry name" value="Hydrolase"/>
    <property type="match status" value="1"/>
</dbReference>